<dbReference type="Proteomes" id="UP000546464">
    <property type="component" value="Unassembled WGS sequence"/>
</dbReference>
<evidence type="ECO:0000259" key="2">
    <source>
        <dbReference type="Pfam" id="PF01370"/>
    </source>
</evidence>
<dbReference type="InterPro" id="IPR051783">
    <property type="entry name" value="NAD(P)-dependent_oxidoreduct"/>
</dbReference>
<organism evidence="3 4">
    <name type="scientific">Ruficoccus amylovorans</name>
    <dbReference type="NCBI Taxonomy" id="1804625"/>
    <lineage>
        <taxon>Bacteria</taxon>
        <taxon>Pseudomonadati</taxon>
        <taxon>Verrucomicrobiota</taxon>
        <taxon>Opitutia</taxon>
        <taxon>Puniceicoccales</taxon>
        <taxon>Cerasicoccaceae</taxon>
        <taxon>Ruficoccus</taxon>
    </lineage>
</organism>
<dbReference type="PANTHER" id="PTHR48079:SF6">
    <property type="entry name" value="NAD(P)-BINDING DOMAIN-CONTAINING PROTEIN-RELATED"/>
    <property type="match status" value="1"/>
</dbReference>
<feature type="domain" description="NAD-dependent epimerase/dehydratase" evidence="2">
    <location>
        <begin position="17"/>
        <end position="227"/>
    </location>
</feature>
<dbReference type="GO" id="GO:0005737">
    <property type="term" value="C:cytoplasm"/>
    <property type="evidence" value="ECO:0007669"/>
    <property type="project" value="TreeGrafter"/>
</dbReference>
<feature type="region of interest" description="Disordered" evidence="1">
    <location>
        <begin position="251"/>
        <end position="276"/>
    </location>
</feature>
<dbReference type="RefSeq" id="WP_185674354.1">
    <property type="nucleotide sequence ID" value="NZ_JACHVB010000013.1"/>
</dbReference>
<gene>
    <name evidence="3" type="ORF">H5P28_03635</name>
</gene>
<dbReference type="AlphaFoldDB" id="A0A842HAI7"/>
<comment type="caution">
    <text evidence="3">The sequence shown here is derived from an EMBL/GenBank/DDBJ whole genome shotgun (WGS) entry which is preliminary data.</text>
</comment>
<feature type="compositionally biased region" description="Basic and acidic residues" evidence="1">
    <location>
        <begin position="258"/>
        <end position="276"/>
    </location>
</feature>
<dbReference type="Gene3D" id="3.40.50.720">
    <property type="entry name" value="NAD(P)-binding Rossmann-like Domain"/>
    <property type="match status" value="1"/>
</dbReference>
<keyword evidence="4" id="KW-1185">Reference proteome</keyword>
<dbReference type="InterPro" id="IPR036291">
    <property type="entry name" value="NAD(P)-bd_dom_sf"/>
</dbReference>
<dbReference type="PANTHER" id="PTHR48079">
    <property type="entry name" value="PROTEIN YEEZ"/>
    <property type="match status" value="1"/>
</dbReference>
<dbReference type="InterPro" id="IPR001509">
    <property type="entry name" value="Epimerase_deHydtase"/>
</dbReference>
<dbReference type="PROSITE" id="PS51257">
    <property type="entry name" value="PROKAR_LIPOPROTEIN"/>
    <property type="match status" value="1"/>
</dbReference>
<reference evidence="3 4" key="1">
    <citation type="submission" date="2020-07" db="EMBL/GenBank/DDBJ databases">
        <authorList>
            <person name="Feng X."/>
        </authorList>
    </citation>
    <scope>NUCLEOTIDE SEQUENCE [LARGE SCALE GENOMIC DNA]</scope>
    <source>
        <strain evidence="3 4">JCM31066</strain>
    </source>
</reference>
<evidence type="ECO:0000313" key="4">
    <source>
        <dbReference type="Proteomes" id="UP000546464"/>
    </source>
</evidence>
<evidence type="ECO:0000313" key="3">
    <source>
        <dbReference type="EMBL" id="MBC2593345.1"/>
    </source>
</evidence>
<sequence length="304" mass="33468">MSSKPLPHQPTLVIFGCGYVGSEIARQALAKGWQVRALTRNPEKAQALRALGLTQVEVADLDSDAWHDKFDRDQDFVLNCVSSAGGGIDGYRKSYIDGQRSILKWAATGHIGTYVYTSATSVYPQADGEWVDETAPTENASETGSLLLESEDLLKGAPGLSRWFALRLGGIYGPNRHYFVDMLKAGKTEFPGSGETWLNLIHRDDIARAVFAAFEAPAQVANRIYNVTDGHPAPRGEIIGWLAQQCGQPEPVFAPDQARSRDSGRRSEAGRMPDRRIDAGLIERELGWKPAYPTYKDGFTEILR</sequence>
<name>A0A842HAI7_9BACT</name>
<evidence type="ECO:0000256" key="1">
    <source>
        <dbReference type="SAM" id="MobiDB-lite"/>
    </source>
</evidence>
<accession>A0A842HAI7</accession>
<proteinExistence type="predicted"/>
<protein>
    <submittedName>
        <fullName evidence="3">NAD-dependent epimerase/dehydratase family protein</fullName>
    </submittedName>
</protein>
<dbReference type="SUPFAM" id="SSF51735">
    <property type="entry name" value="NAD(P)-binding Rossmann-fold domains"/>
    <property type="match status" value="1"/>
</dbReference>
<dbReference type="Pfam" id="PF01370">
    <property type="entry name" value="Epimerase"/>
    <property type="match status" value="1"/>
</dbReference>
<dbReference type="EMBL" id="JACHVB010000013">
    <property type="protein sequence ID" value="MBC2593345.1"/>
    <property type="molecule type" value="Genomic_DNA"/>
</dbReference>
<dbReference type="GO" id="GO:0004029">
    <property type="term" value="F:aldehyde dehydrogenase (NAD+) activity"/>
    <property type="evidence" value="ECO:0007669"/>
    <property type="project" value="TreeGrafter"/>
</dbReference>